<dbReference type="EMBL" id="LR593886">
    <property type="protein sequence ID" value="VTR95305.1"/>
    <property type="molecule type" value="Genomic_DNA"/>
</dbReference>
<accession>A0A6P2D4E5</accession>
<evidence type="ECO:0000256" key="1">
    <source>
        <dbReference type="PIRSR" id="PIRSR605502-1"/>
    </source>
</evidence>
<proteinExistence type="predicted"/>
<dbReference type="AlphaFoldDB" id="A0A6P2D4E5"/>
<keyword evidence="3" id="KW-1185">Reference proteome</keyword>
<dbReference type="Pfam" id="PF03747">
    <property type="entry name" value="ADP_ribosyl_GH"/>
    <property type="match status" value="1"/>
</dbReference>
<dbReference type="GO" id="GO:0046872">
    <property type="term" value="F:metal ion binding"/>
    <property type="evidence" value="ECO:0007669"/>
    <property type="project" value="UniProtKB-KW"/>
</dbReference>
<keyword evidence="1" id="KW-0460">Magnesium</keyword>
<name>A0A6P2D4E5_9BACT</name>
<feature type="binding site" evidence="1">
    <location>
        <position position="283"/>
    </location>
    <ligand>
        <name>Mg(2+)</name>
        <dbReference type="ChEBI" id="CHEBI:18420"/>
        <label>1</label>
    </ligand>
</feature>
<feature type="binding site" evidence="1">
    <location>
        <position position="282"/>
    </location>
    <ligand>
        <name>Mg(2+)</name>
        <dbReference type="ChEBI" id="CHEBI:18420"/>
        <label>1</label>
    </ligand>
</feature>
<feature type="binding site" evidence="1">
    <location>
        <position position="45"/>
    </location>
    <ligand>
        <name>Mg(2+)</name>
        <dbReference type="ChEBI" id="CHEBI:18420"/>
        <label>1</label>
    </ligand>
</feature>
<gene>
    <name evidence="2" type="ORF">SOIL9_24090</name>
</gene>
<dbReference type="KEGG" id="gms:SOIL9_24090"/>
<protein>
    <submittedName>
        <fullName evidence="2">Uncharacterized protein</fullName>
    </submittedName>
</protein>
<dbReference type="InterPro" id="IPR050792">
    <property type="entry name" value="ADP-ribosylglycohydrolase"/>
</dbReference>
<reference evidence="2 3" key="1">
    <citation type="submission" date="2019-05" db="EMBL/GenBank/DDBJ databases">
        <authorList>
            <consortium name="Science for Life Laboratories"/>
        </authorList>
    </citation>
    <scope>NUCLEOTIDE SEQUENCE [LARGE SCALE GENOMIC DNA]</scope>
    <source>
        <strain evidence="2">Soil9</strain>
    </source>
</reference>
<dbReference type="PANTHER" id="PTHR16222">
    <property type="entry name" value="ADP-RIBOSYLGLYCOHYDROLASE"/>
    <property type="match status" value="1"/>
</dbReference>
<comment type="cofactor">
    <cofactor evidence="1">
        <name>Mg(2+)</name>
        <dbReference type="ChEBI" id="CHEBI:18420"/>
    </cofactor>
    <text evidence="1">Binds 2 magnesium ions per subunit.</text>
</comment>
<dbReference type="Proteomes" id="UP000464178">
    <property type="component" value="Chromosome"/>
</dbReference>
<feature type="binding site" evidence="1">
    <location>
        <position position="46"/>
    </location>
    <ligand>
        <name>Mg(2+)</name>
        <dbReference type="ChEBI" id="CHEBI:18420"/>
        <label>1</label>
    </ligand>
</feature>
<feature type="binding site" evidence="1">
    <location>
        <position position="280"/>
    </location>
    <ligand>
        <name>Mg(2+)</name>
        <dbReference type="ChEBI" id="CHEBI:18420"/>
        <label>1</label>
    </ligand>
</feature>
<organism evidence="2 3">
    <name type="scientific">Gemmata massiliana</name>
    <dbReference type="NCBI Taxonomy" id="1210884"/>
    <lineage>
        <taxon>Bacteria</taxon>
        <taxon>Pseudomonadati</taxon>
        <taxon>Planctomycetota</taxon>
        <taxon>Planctomycetia</taxon>
        <taxon>Gemmatales</taxon>
        <taxon>Gemmataceae</taxon>
        <taxon>Gemmata</taxon>
    </lineage>
</organism>
<dbReference type="Gene3D" id="1.10.4080.10">
    <property type="entry name" value="ADP-ribosylation/Crystallin J1"/>
    <property type="match status" value="1"/>
</dbReference>
<dbReference type="InterPro" id="IPR005502">
    <property type="entry name" value="Ribosyl_crysJ1"/>
</dbReference>
<evidence type="ECO:0000313" key="3">
    <source>
        <dbReference type="Proteomes" id="UP000464178"/>
    </source>
</evidence>
<feature type="binding site" evidence="1">
    <location>
        <position position="47"/>
    </location>
    <ligand>
        <name>Mg(2+)</name>
        <dbReference type="ChEBI" id="CHEBI:18420"/>
        <label>1</label>
    </ligand>
</feature>
<evidence type="ECO:0000313" key="2">
    <source>
        <dbReference type="EMBL" id="VTR95305.1"/>
    </source>
</evidence>
<dbReference type="PANTHER" id="PTHR16222:SF12">
    <property type="entry name" value="ADP-RIBOSYLGLYCOHYDROLASE-RELATED"/>
    <property type="match status" value="1"/>
</dbReference>
<dbReference type="SUPFAM" id="SSF101478">
    <property type="entry name" value="ADP-ribosylglycohydrolase"/>
    <property type="match status" value="1"/>
</dbReference>
<sequence>MDRARLALVGLSVGDALGQTCFQGHNYEAILEDPRATARAPWPFTDDTAMAISIYDVLNEHGRIDQDALAQRFAARYKAQPWRGYGGGAHRLLSQVGSGFPWRAAAENVFPGGSFGNGSAMRIAPLAAYFAEDDYSVVAEQARLSAEVTHAHPEGIAGAIATAVAGACAWKNRSQCAEAATQRELFDAALAHTPAGQVRDGIERARTFSFDLMTEPVVRLLGRGAAVVPFDVSTELIVRLLGNGSHISCQDTVPFCLWVAATHLHDYQSAIVQTIRVRGDIDTNCAIVGGIVALAVGEQGIPNDWLAQREELVV</sequence>
<dbReference type="InterPro" id="IPR036705">
    <property type="entry name" value="Ribosyl_crysJ1_sf"/>
</dbReference>
<keyword evidence="1" id="KW-0479">Metal-binding</keyword>